<feature type="region of interest" description="Disordered" evidence="1">
    <location>
        <begin position="21"/>
        <end position="43"/>
    </location>
</feature>
<dbReference type="EMBL" id="GHJT01000885">
    <property type="protein sequence ID" value="MOY34856.1"/>
    <property type="molecule type" value="Transcribed_RNA"/>
</dbReference>
<evidence type="ECO:0000256" key="1">
    <source>
        <dbReference type="SAM" id="MobiDB-lite"/>
    </source>
</evidence>
<accession>A0A4D5RD25</accession>
<reference evidence="2" key="1">
    <citation type="submission" date="2019-04" db="EMBL/GenBank/DDBJ databases">
        <title>An insight into the mialome of Ixodes scapularis.</title>
        <authorList>
            <person name="Ribeiro J.M."/>
            <person name="Mather T.N."/>
            <person name="Karim S."/>
        </authorList>
    </citation>
    <scope>NUCLEOTIDE SEQUENCE</scope>
</reference>
<evidence type="ECO:0000313" key="2">
    <source>
        <dbReference type="EMBL" id="MOY34856.1"/>
    </source>
</evidence>
<sequence length="75" mass="8108">MASCSWATCTIAAWGCRGTTRWPSSTTPWPPSRATSSPSTTWHRCTPRAPAPCAPATPPWSCSRMWRSAAAGRRS</sequence>
<name>A0A4D5RD25_IXOSC</name>
<protein>
    <submittedName>
        <fullName evidence="2">Putative secreted protein</fullName>
    </submittedName>
</protein>
<organism evidence="2">
    <name type="scientific">Ixodes scapularis</name>
    <name type="common">Black-legged tick</name>
    <name type="synonym">Deer tick</name>
    <dbReference type="NCBI Taxonomy" id="6945"/>
    <lineage>
        <taxon>Eukaryota</taxon>
        <taxon>Metazoa</taxon>
        <taxon>Ecdysozoa</taxon>
        <taxon>Arthropoda</taxon>
        <taxon>Chelicerata</taxon>
        <taxon>Arachnida</taxon>
        <taxon>Acari</taxon>
        <taxon>Parasitiformes</taxon>
        <taxon>Ixodida</taxon>
        <taxon>Ixodoidea</taxon>
        <taxon>Ixodidae</taxon>
        <taxon>Ixodinae</taxon>
        <taxon>Ixodes</taxon>
    </lineage>
</organism>
<proteinExistence type="predicted"/>
<dbReference type="AlphaFoldDB" id="A0A4D5RD25"/>